<dbReference type="CDD" id="cd04301">
    <property type="entry name" value="NAT_SF"/>
    <property type="match status" value="1"/>
</dbReference>
<comment type="similarity">
    <text evidence="3">Belongs to the acetyltransferase family. MAK3 subfamily.</text>
</comment>
<dbReference type="PROSITE" id="PS51186">
    <property type="entry name" value="GNAT"/>
    <property type="match status" value="1"/>
</dbReference>
<dbReference type="PANTHER" id="PTHR45896:SF1">
    <property type="entry name" value="N-ALPHA-ACETYLTRANSFERASE 30"/>
    <property type="match status" value="1"/>
</dbReference>
<keyword evidence="2" id="KW-0012">Acyltransferase</keyword>
<evidence type="ECO:0000313" key="6">
    <source>
        <dbReference type="Proteomes" id="UP001431209"/>
    </source>
</evidence>
<dbReference type="InterPro" id="IPR016181">
    <property type="entry name" value="Acyl_CoA_acyltransferase"/>
</dbReference>
<reference evidence="5 6" key="1">
    <citation type="submission" date="2024-03" db="EMBL/GenBank/DDBJ databases">
        <title>The Acrasis kona genome and developmental transcriptomes reveal deep origins of eukaryotic multicellular pathways.</title>
        <authorList>
            <person name="Sheikh S."/>
            <person name="Fu C.-J."/>
            <person name="Brown M.W."/>
            <person name="Baldauf S.L."/>
        </authorList>
    </citation>
    <scope>NUCLEOTIDE SEQUENCE [LARGE SCALE GENOMIC DNA]</scope>
    <source>
        <strain evidence="5 6">ATCC MYA-3509</strain>
    </source>
</reference>
<evidence type="ECO:0000256" key="1">
    <source>
        <dbReference type="ARBA" id="ARBA00022679"/>
    </source>
</evidence>
<evidence type="ECO:0000313" key="5">
    <source>
        <dbReference type="EMBL" id="KAL0482844.1"/>
    </source>
</evidence>
<comment type="caution">
    <text evidence="5">The sequence shown here is derived from an EMBL/GenBank/DDBJ whole genome shotgun (WGS) entry which is preliminary data.</text>
</comment>
<gene>
    <name evidence="5" type="ORF">AKO1_014127</name>
</gene>
<dbReference type="Pfam" id="PF00583">
    <property type="entry name" value="Acetyltransf_1"/>
    <property type="match status" value="1"/>
</dbReference>
<dbReference type="SUPFAM" id="SSF55729">
    <property type="entry name" value="Acyl-CoA N-acyltransferases (Nat)"/>
    <property type="match status" value="1"/>
</dbReference>
<organism evidence="5 6">
    <name type="scientific">Acrasis kona</name>
    <dbReference type="NCBI Taxonomy" id="1008807"/>
    <lineage>
        <taxon>Eukaryota</taxon>
        <taxon>Discoba</taxon>
        <taxon>Heterolobosea</taxon>
        <taxon>Tetramitia</taxon>
        <taxon>Eutetramitia</taxon>
        <taxon>Acrasidae</taxon>
        <taxon>Acrasis</taxon>
    </lineage>
</organism>
<protein>
    <submittedName>
        <fullName evidence="5">N-alpha-acetyltransferase</fullName>
    </submittedName>
</protein>
<dbReference type="GO" id="GO:0031417">
    <property type="term" value="C:NatC complex"/>
    <property type="evidence" value="ECO:0007669"/>
    <property type="project" value="TreeGrafter"/>
</dbReference>
<evidence type="ECO:0000256" key="2">
    <source>
        <dbReference type="ARBA" id="ARBA00023315"/>
    </source>
</evidence>
<dbReference type="AlphaFoldDB" id="A0AAW2Z0D4"/>
<proteinExistence type="inferred from homology"/>
<dbReference type="InterPro" id="IPR044542">
    <property type="entry name" value="NAA30-like"/>
</dbReference>
<evidence type="ECO:0000259" key="4">
    <source>
        <dbReference type="PROSITE" id="PS51186"/>
    </source>
</evidence>
<dbReference type="EMBL" id="JAOPGA020000901">
    <property type="protein sequence ID" value="KAL0482844.1"/>
    <property type="molecule type" value="Genomic_DNA"/>
</dbReference>
<keyword evidence="6" id="KW-1185">Reference proteome</keyword>
<dbReference type="Proteomes" id="UP001431209">
    <property type="component" value="Unassembled WGS sequence"/>
</dbReference>
<accession>A0AAW2Z0D4</accession>
<feature type="domain" description="N-acetyltransferase" evidence="4">
    <location>
        <begin position="13"/>
        <end position="165"/>
    </location>
</feature>
<name>A0AAW2Z0D4_9EUKA</name>
<dbReference type="PANTHER" id="PTHR45896">
    <property type="entry name" value="N-ALPHA-ACETYLTRANSFERASE 30"/>
    <property type="match status" value="1"/>
</dbReference>
<evidence type="ECO:0000256" key="3">
    <source>
        <dbReference type="ARBA" id="ARBA00024025"/>
    </source>
</evidence>
<dbReference type="InterPro" id="IPR000182">
    <property type="entry name" value="GNAT_dom"/>
</dbReference>
<keyword evidence="1" id="KW-0808">Transferase</keyword>
<dbReference type="Gene3D" id="3.40.630.30">
    <property type="match status" value="1"/>
</dbReference>
<sequence>MSQTEQDKTKIDVTFDTYKSELQLPRIKQLMDVDLSEPYSIYTYRYFVNIWPHLCFLCYHEDKIIGAIVCKADVHNSVRQKTRRGYIAMLAVDKGYRKRGLGSQLIQKAIEGMIIDGCDEAVLETEEINTAALKLYENLGFVRDKKLHKYYLNQGSAYRLKLYLK</sequence>
<dbReference type="GO" id="GO:0004596">
    <property type="term" value="F:protein-N-terminal amino-acid acetyltransferase activity"/>
    <property type="evidence" value="ECO:0007669"/>
    <property type="project" value="InterPro"/>
</dbReference>